<feature type="non-terminal residue" evidence="1">
    <location>
        <position position="72"/>
    </location>
</feature>
<dbReference type="AlphaFoldDB" id="A0A3M6UA11"/>
<protein>
    <submittedName>
        <fullName evidence="1">Uncharacterized protein</fullName>
    </submittedName>
</protein>
<evidence type="ECO:0000313" key="1">
    <source>
        <dbReference type="EMBL" id="RMX50364.1"/>
    </source>
</evidence>
<proteinExistence type="predicted"/>
<name>A0A3M6UA11_POCDA</name>
<organism evidence="1 2">
    <name type="scientific">Pocillopora damicornis</name>
    <name type="common">Cauliflower coral</name>
    <name type="synonym">Millepora damicornis</name>
    <dbReference type="NCBI Taxonomy" id="46731"/>
    <lineage>
        <taxon>Eukaryota</taxon>
        <taxon>Metazoa</taxon>
        <taxon>Cnidaria</taxon>
        <taxon>Anthozoa</taxon>
        <taxon>Hexacorallia</taxon>
        <taxon>Scleractinia</taxon>
        <taxon>Astrocoeniina</taxon>
        <taxon>Pocilloporidae</taxon>
        <taxon>Pocillopora</taxon>
    </lineage>
</organism>
<dbReference type="Proteomes" id="UP000275408">
    <property type="component" value="Unassembled WGS sequence"/>
</dbReference>
<dbReference type="EMBL" id="RCHS01001978">
    <property type="protein sequence ID" value="RMX50364.1"/>
    <property type="molecule type" value="Genomic_DNA"/>
</dbReference>
<evidence type="ECO:0000313" key="2">
    <source>
        <dbReference type="Proteomes" id="UP000275408"/>
    </source>
</evidence>
<accession>A0A3M6UA11</accession>
<keyword evidence="2" id="KW-1185">Reference proteome</keyword>
<comment type="caution">
    <text evidence="1">The sequence shown here is derived from an EMBL/GenBank/DDBJ whole genome shotgun (WGS) entry which is preliminary data.</text>
</comment>
<sequence length="72" mass="8389">MSAEWFVVFPSTRAERDDIKEGFFRFGGFPYAIEFIDVNHVRIAAPRENEPDFMNRKGFQSIKMSRQSAAIE</sequence>
<gene>
    <name evidence="1" type="ORF">pdam_00024574</name>
</gene>
<reference evidence="1 2" key="1">
    <citation type="journal article" date="2018" name="Sci. Rep.">
        <title>Comparative analysis of the Pocillopora damicornis genome highlights role of immune system in coral evolution.</title>
        <authorList>
            <person name="Cunning R."/>
            <person name="Bay R.A."/>
            <person name="Gillette P."/>
            <person name="Baker A.C."/>
            <person name="Traylor-Knowles N."/>
        </authorList>
    </citation>
    <scope>NUCLEOTIDE SEQUENCE [LARGE SCALE GENOMIC DNA]</scope>
    <source>
        <strain evidence="1">RSMAS</strain>
        <tissue evidence="1">Whole animal</tissue>
    </source>
</reference>